<feature type="region of interest" description="Disordered" evidence="6">
    <location>
        <begin position="1"/>
        <end position="56"/>
    </location>
</feature>
<keyword evidence="4" id="KW-0479">Metal-binding</keyword>
<keyword evidence="3" id="KW-0808">Transferase</keyword>
<dbReference type="InterPro" id="IPR054708">
    <property type="entry name" value="MTPAP-like_central"/>
</dbReference>
<accession>A0A914DMB2</accession>
<evidence type="ECO:0000256" key="4">
    <source>
        <dbReference type="ARBA" id="ARBA00022723"/>
    </source>
</evidence>
<dbReference type="GO" id="GO:0046872">
    <property type="term" value="F:metal ion binding"/>
    <property type="evidence" value="ECO:0007669"/>
    <property type="project" value="UniProtKB-KW"/>
</dbReference>
<dbReference type="InterPro" id="IPR043519">
    <property type="entry name" value="NT_sf"/>
</dbReference>
<dbReference type="InterPro" id="IPR002058">
    <property type="entry name" value="PAP_assoc"/>
</dbReference>
<keyword evidence="5" id="KW-0460">Magnesium</keyword>
<protein>
    <submittedName>
        <fullName evidence="10">PAP-associated domain-containing protein</fullName>
    </submittedName>
</protein>
<dbReference type="GO" id="GO:0031123">
    <property type="term" value="P:RNA 3'-end processing"/>
    <property type="evidence" value="ECO:0007669"/>
    <property type="project" value="TreeGrafter"/>
</dbReference>
<comment type="cofactor">
    <cofactor evidence="1">
        <name>Mn(2+)</name>
        <dbReference type="ChEBI" id="CHEBI:29035"/>
    </cofactor>
</comment>
<dbReference type="Gene3D" id="3.30.460.10">
    <property type="entry name" value="Beta Polymerase, domain 2"/>
    <property type="match status" value="1"/>
</dbReference>
<evidence type="ECO:0000259" key="7">
    <source>
        <dbReference type="Pfam" id="PF03828"/>
    </source>
</evidence>
<feature type="compositionally biased region" description="Basic and acidic residues" evidence="6">
    <location>
        <begin position="33"/>
        <end position="44"/>
    </location>
</feature>
<feature type="compositionally biased region" description="Polar residues" evidence="6">
    <location>
        <begin position="77"/>
        <end position="89"/>
    </location>
</feature>
<name>A0A914DMB2_9BILA</name>
<organism evidence="9 10">
    <name type="scientific">Acrobeloides nanus</name>
    <dbReference type="NCBI Taxonomy" id="290746"/>
    <lineage>
        <taxon>Eukaryota</taxon>
        <taxon>Metazoa</taxon>
        <taxon>Ecdysozoa</taxon>
        <taxon>Nematoda</taxon>
        <taxon>Chromadorea</taxon>
        <taxon>Rhabditida</taxon>
        <taxon>Tylenchina</taxon>
        <taxon>Cephalobomorpha</taxon>
        <taxon>Cephaloboidea</taxon>
        <taxon>Cephalobidae</taxon>
        <taxon>Acrobeloides</taxon>
    </lineage>
</organism>
<sequence>MNKNRKHDENEKFIRKEPDERKKPKTPEQNLEELYHWNSPEKRQSSSKSSPEGSCAQKSIVWKKFEREELEIESDWNHPSSSKRFNSSEVVVGNRRKSPELRQSTSNQLPIRGVLRLELDPEKICYFQRNYGVTLNLDARLGRTLGSIREYVNEHSKEFEIFNKQLIIYYKLNKQTDDSRRRKFAIRDQLSVMIHDIFPHGYLAVGGSTVNGCGSNSSDLDLCFGIKPREHLFDKNGNEWGKLISLDYLDNIKFVDYAIETIYDHFENNYKDEFSLIDPVLFARVPVIKLKLKSHRDIEVDININCTAGIYNSHLLHYYSRIDERLPILAAFLKKYLDERCVIQPRHGRLNSYTVVLMIIHYLQCCVDPPILPNLNFLYPAMFDGTTDIEDLKFDQEFPTPLKDIPKNDMTVGELLLGFFDYYANFDYAYDAISMMNGMVFSRDNLGHGNHRFLFYIEEVYDGLTVPKNLTDANDLQDIIRIFKDSRNRVLELNYTPTIDLFLQSLKKADLDRINDEISGENVIIAI</sequence>
<feature type="compositionally biased region" description="Basic and acidic residues" evidence="6">
    <location>
        <begin position="1"/>
        <end position="26"/>
    </location>
</feature>
<keyword evidence="9" id="KW-1185">Reference proteome</keyword>
<dbReference type="Proteomes" id="UP000887540">
    <property type="component" value="Unplaced"/>
</dbReference>
<evidence type="ECO:0000313" key="9">
    <source>
        <dbReference type="Proteomes" id="UP000887540"/>
    </source>
</evidence>
<evidence type="ECO:0000313" key="10">
    <source>
        <dbReference type="WBParaSite" id="ACRNAN_scaffold2961.g16317.t1"/>
    </source>
</evidence>
<dbReference type="PANTHER" id="PTHR12271">
    <property type="entry name" value="POLY A POLYMERASE CID PAP -RELATED"/>
    <property type="match status" value="1"/>
</dbReference>
<evidence type="ECO:0000256" key="3">
    <source>
        <dbReference type="ARBA" id="ARBA00022679"/>
    </source>
</evidence>
<reference evidence="10" key="1">
    <citation type="submission" date="2022-11" db="UniProtKB">
        <authorList>
            <consortium name="WormBaseParasite"/>
        </authorList>
    </citation>
    <scope>IDENTIFICATION</scope>
</reference>
<feature type="domain" description="PAP-associated" evidence="7">
    <location>
        <begin position="412"/>
        <end position="462"/>
    </location>
</feature>
<dbReference type="AlphaFoldDB" id="A0A914DMB2"/>
<evidence type="ECO:0000256" key="2">
    <source>
        <dbReference type="ARBA" id="ARBA00001946"/>
    </source>
</evidence>
<evidence type="ECO:0000256" key="5">
    <source>
        <dbReference type="ARBA" id="ARBA00022842"/>
    </source>
</evidence>
<dbReference type="WBParaSite" id="ACRNAN_scaffold2961.g16317.t1">
    <property type="protein sequence ID" value="ACRNAN_scaffold2961.g16317.t1"/>
    <property type="gene ID" value="ACRNAN_scaffold2961.g16317"/>
</dbReference>
<dbReference type="SUPFAM" id="SSF81631">
    <property type="entry name" value="PAP/OAS1 substrate-binding domain"/>
    <property type="match status" value="1"/>
</dbReference>
<dbReference type="SUPFAM" id="SSF81301">
    <property type="entry name" value="Nucleotidyltransferase"/>
    <property type="match status" value="1"/>
</dbReference>
<dbReference type="Pfam" id="PF22600">
    <property type="entry name" value="MTPAP-like_central"/>
    <property type="match status" value="1"/>
</dbReference>
<dbReference type="Pfam" id="PF03828">
    <property type="entry name" value="PAP_assoc"/>
    <property type="match status" value="1"/>
</dbReference>
<dbReference type="GO" id="GO:1990817">
    <property type="term" value="F:poly(A) RNA polymerase activity"/>
    <property type="evidence" value="ECO:0007669"/>
    <property type="project" value="TreeGrafter"/>
</dbReference>
<feature type="domain" description="Poly(A) RNA polymerase mitochondrial-like central palm" evidence="8">
    <location>
        <begin position="163"/>
        <end position="321"/>
    </location>
</feature>
<dbReference type="PANTHER" id="PTHR12271:SF117">
    <property type="entry name" value="PAP-ASSOCIATED DOMAIN-CONTAINING PROTEIN"/>
    <property type="match status" value="1"/>
</dbReference>
<feature type="region of interest" description="Disordered" evidence="6">
    <location>
        <begin position="76"/>
        <end position="104"/>
    </location>
</feature>
<proteinExistence type="predicted"/>
<evidence type="ECO:0000256" key="6">
    <source>
        <dbReference type="SAM" id="MobiDB-lite"/>
    </source>
</evidence>
<dbReference type="CDD" id="cd05402">
    <property type="entry name" value="NT_PAP_TUTase"/>
    <property type="match status" value="1"/>
</dbReference>
<evidence type="ECO:0000256" key="1">
    <source>
        <dbReference type="ARBA" id="ARBA00001936"/>
    </source>
</evidence>
<evidence type="ECO:0000259" key="8">
    <source>
        <dbReference type="Pfam" id="PF22600"/>
    </source>
</evidence>
<dbReference type="Gene3D" id="1.10.1410.10">
    <property type="match status" value="1"/>
</dbReference>
<comment type="cofactor">
    <cofactor evidence="2">
        <name>Mg(2+)</name>
        <dbReference type="ChEBI" id="CHEBI:18420"/>
    </cofactor>
</comment>